<dbReference type="GO" id="GO:0043041">
    <property type="term" value="P:amino acid activation for nonribosomal peptide biosynthetic process"/>
    <property type="evidence" value="ECO:0007669"/>
    <property type="project" value="TreeGrafter"/>
</dbReference>
<dbReference type="InterPro" id="IPR020845">
    <property type="entry name" value="AMP-binding_CS"/>
</dbReference>
<accession>E1QW18</accession>
<dbReference type="Proteomes" id="UP000000333">
    <property type="component" value="Chromosome"/>
</dbReference>
<dbReference type="SUPFAM" id="SSF56801">
    <property type="entry name" value="Acetyl-CoA synthetase-like"/>
    <property type="match status" value="1"/>
</dbReference>
<dbReference type="GO" id="GO:0016874">
    <property type="term" value="F:ligase activity"/>
    <property type="evidence" value="ECO:0007669"/>
    <property type="project" value="UniProtKB-KW"/>
</dbReference>
<dbReference type="KEGG" id="ols:Olsu_1215"/>
<dbReference type="GO" id="GO:0044550">
    <property type="term" value="P:secondary metabolite biosynthetic process"/>
    <property type="evidence" value="ECO:0007669"/>
    <property type="project" value="TreeGrafter"/>
</dbReference>
<dbReference type="InterPro" id="IPR045851">
    <property type="entry name" value="AMP-bd_C_sf"/>
</dbReference>
<dbReference type="GO" id="GO:0005737">
    <property type="term" value="C:cytoplasm"/>
    <property type="evidence" value="ECO:0007669"/>
    <property type="project" value="TreeGrafter"/>
</dbReference>
<dbReference type="InterPro" id="IPR025110">
    <property type="entry name" value="AMP-bd_C"/>
</dbReference>
<proteinExistence type="predicted"/>
<dbReference type="Pfam" id="PF13193">
    <property type="entry name" value="AMP-binding_C"/>
    <property type="match status" value="1"/>
</dbReference>
<reference evidence="4 5" key="1">
    <citation type="journal article" date="2010" name="Stand. Genomic Sci.">
        <title>Complete genome sequence of Olsenella uli type strain (VPI D76D-27C).</title>
        <authorList>
            <person name="Goker M."/>
            <person name="Held B."/>
            <person name="Lucas S."/>
            <person name="Nolan M."/>
            <person name="Yasawong M."/>
            <person name="Glavina Del Rio T."/>
            <person name="Tice H."/>
            <person name="Cheng J.F."/>
            <person name="Bruce D."/>
            <person name="Detter J.C."/>
            <person name="Tapia R."/>
            <person name="Han C."/>
            <person name="Goodwin L."/>
            <person name="Pitluck S."/>
            <person name="Liolios K."/>
            <person name="Ivanova N."/>
            <person name="Mavromatis K."/>
            <person name="Mikhailova N."/>
            <person name="Pati A."/>
            <person name="Chen A."/>
            <person name="Palaniappan K."/>
            <person name="Land M."/>
            <person name="Hauser L."/>
            <person name="Chang Y.J."/>
            <person name="Jeffries C.D."/>
            <person name="Rohde M."/>
            <person name="Sikorski J."/>
            <person name="Pukall R."/>
            <person name="Woyke T."/>
            <person name="Bristow J."/>
            <person name="Eisen J.A."/>
            <person name="Markowitz V."/>
            <person name="Hugenholtz P."/>
            <person name="Kyrpides N.C."/>
            <person name="Klenk H.P."/>
            <person name="Lapidus A."/>
        </authorList>
    </citation>
    <scope>NUCLEOTIDE SEQUENCE [LARGE SCALE GENOMIC DNA]</scope>
    <source>
        <strain evidence="5">ATCC 49627 / DSM 7084 / CIP 109912 / JCM 12494 / NCIMB 702895 / VPI D76D-27C</strain>
    </source>
</reference>
<dbReference type="Pfam" id="PF00501">
    <property type="entry name" value="AMP-binding"/>
    <property type="match status" value="1"/>
</dbReference>
<keyword evidence="5" id="KW-1185">Reference proteome</keyword>
<evidence type="ECO:0000259" key="2">
    <source>
        <dbReference type="Pfam" id="PF00501"/>
    </source>
</evidence>
<dbReference type="eggNOG" id="COG1020">
    <property type="taxonomic scope" value="Bacteria"/>
</dbReference>
<dbReference type="Gene3D" id="3.40.50.12780">
    <property type="entry name" value="N-terminal domain of ligase-like"/>
    <property type="match status" value="1"/>
</dbReference>
<name>E1QW18_OLSUV</name>
<dbReference type="Gene3D" id="3.30.300.30">
    <property type="match status" value="1"/>
</dbReference>
<protein>
    <submittedName>
        <fullName evidence="4">AMP-dependent synthetase and ligase</fullName>
    </submittedName>
</protein>
<dbReference type="PANTHER" id="PTHR45527:SF1">
    <property type="entry name" value="FATTY ACID SYNTHASE"/>
    <property type="match status" value="1"/>
</dbReference>
<feature type="domain" description="AMP-binding enzyme C-terminal" evidence="3">
    <location>
        <begin position="457"/>
        <end position="534"/>
    </location>
</feature>
<dbReference type="EMBL" id="CP002106">
    <property type="protein sequence ID" value="ADK68321.1"/>
    <property type="molecule type" value="Genomic_DNA"/>
</dbReference>
<dbReference type="PROSITE" id="PS00455">
    <property type="entry name" value="AMP_BINDING"/>
    <property type="match status" value="1"/>
</dbReference>
<dbReference type="InterPro" id="IPR000873">
    <property type="entry name" value="AMP-dep_synth/lig_dom"/>
</dbReference>
<dbReference type="InterPro" id="IPR042099">
    <property type="entry name" value="ANL_N_sf"/>
</dbReference>
<gene>
    <name evidence="4" type="ordered locus">Olsu_1215</name>
</gene>
<evidence type="ECO:0000259" key="3">
    <source>
        <dbReference type="Pfam" id="PF13193"/>
    </source>
</evidence>
<sequence>MGCDERGNGLLGKVWWHAIARPDTPAFRSLGEEPTSYSQLWDLSTRLVAAISTACGDRSPIMVLGPKSALTVASFLACLRSGHAYVPIDDATPAKRVNDIAEQLAAGRADAARPTVVVSADASALDAGIDLTGAIDAKAVCDPTACDKSRSPESVAPTAPQLAEGERSSWVSGEETQYIIFTSGSTGRPKGIEVSAGDVDNFMGWMETFPVVRDGGRTFLDQAPYSFDLSEFELVGALATGGCLYALSREAAHDYGLLFRELADSRADVWVSTPPFADLCLVDGSFGHDLLPQLGLFLFCGDTLTHRTASNLRERFPQARVANTYGPTESTVAVTYCEIDDGMLANPCALPVGRPRPGTELHVMRSAAPEGAFIEECRAGESGEIVISGDTVAKGYFNDVEKSAFAFGEATLADGRHVRTFRTGDIGHLDESGMLHYEGRMGSLVKVNGFRIELGDVENHLSALAGIKCAAVVPVMREGRASALRAFVVLDHEDAGANETPRAIRERLGRCIPSYMVPRSVRLLERMPLTSNAKIDRKQLMAS</sequence>
<dbReference type="GO" id="GO:0031177">
    <property type="term" value="F:phosphopantetheine binding"/>
    <property type="evidence" value="ECO:0007669"/>
    <property type="project" value="TreeGrafter"/>
</dbReference>
<feature type="region of interest" description="Disordered" evidence="1">
    <location>
        <begin position="146"/>
        <end position="167"/>
    </location>
</feature>
<keyword evidence="4" id="KW-0436">Ligase</keyword>
<dbReference type="AlphaFoldDB" id="E1QW18"/>
<organism evidence="4 5">
    <name type="scientific">Olsenella uli (strain ATCC 49627 / DSM 7084 / CCUG 31166 / CIP 109912 / JCM 12494 / LMG 11480 / NCIMB 702895 / VPI D76D-27C)</name>
    <name type="common">Lactobacillus uli</name>
    <dbReference type="NCBI Taxonomy" id="633147"/>
    <lineage>
        <taxon>Bacteria</taxon>
        <taxon>Bacillati</taxon>
        <taxon>Actinomycetota</taxon>
        <taxon>Coriobacteriia</taxon>
        <taxon>Coriobacteriales</taxon>
        <taxon>Atopobiaceae</taxon>
        <taxon>Olsenella</taxon>
    </lineage>
</organism>
<dbReference type="HOGENOM" id="CLU_000022_2_12_11"/>
<evidence type="ECO:0000313" key="5">
    <source>
        <dbReference type="Proteomes" id="UP000000333"/>
    </source>
</evidence>
<dbReference type="PANTHER" id="PTHR45527">
    <property type="entry name" value="NONRIBOSOMAL PEPTIDE SYNTHETASE"/>
    <property type="match status" value="1"/>
</dbReference>
<evidence type="ECO:0000313" key="4">
    <source>
        <dbReference type="EMBL" id="ADK68321.1"/>
    </source>
</evidence>
<dbReference type="STRING" id="633147.Olsu_1215"/>
<feature type="domain" description="AMP-dependent synthetase/ligase" evidence="2">
    <location>
        <begin position="16"/>
        <end position="397"/>
    </location>
</feature>
<evidence type="ECO:0000256" key="1">
    <source>
        <dbReference type="SAM" id="MobiDB-lite"/>
    </source>
</evidence>